<evidence type="ECO:0000313" key="2">
    <source>
        <dbReference type="EMBL" id="EOB03584.1"/>
    </source>
</evidence>
<accession>R0LD16</accession>
<dbReference type="EMBL" id="KB742848">
    <property type="protein sequence ID" value="EOB03584.1"/>
    <property type="molecule type" value="Genomic_DNA"/>
</dbReference>
<dbReference type="Proteomes" id="UP000296049">
    <property type="component" value="Unassembled WGS sequence"/>
</dbReference>
<evidence type="ECO:0000313" key="3">
    <source>
        <dbReference type="Proteomes" id="UP000296049"/>
    </source>
</evidence>
<proteinExistence type="predicted"/>
<dbReference type="AlphaFoldDB" id="R0LD16"/>
<name>R0LD16_ANAPL</name>
<feature type="compositionally biased region" description="Pro residues" evidence="1">
    <location>
        <begin position="466"/>
        <end position="478"/>
    </location>
</feature>
<protein>
    <submittedName>
        <fullName evidence="2">Uncharacterized protein</fullName>
    </submittedName>
</protein>
<keyword evidence="3" id="KW-1185">Reference proteome</keyword>
<evidence type="ECO:0000256" key="1">
    <source>
        <dbReference type="SAM" id="MobiDB-lite"/>
    </source>
</evidence>
<feature type="region of interest" description="Disordered" evidence="1">
    <location>
        <begin position="464"/>
        <end position="499"/>
    </location>
</feature>
<organism evidence="2 3">
    <name type="scientific">Anas platyrhynchos</name>
    <name type="common">Mallard</name>
    <name type="synonym">Anas boschas</name>
    <dbReference type="NCBI Taxonomy" id="8839"/>
    <lineage>
        <taxon>Eukaryota</taxon>
        <taxon>Metazoa</taxon>
        <taxon>Chordata</taxon>
        <taxon>Craniata</taxon>
        <taxon>Vertebrata</taxon>
        <taxon>Euteleostomi</taxon>
        <taxon>Archelosauria</taxon>
        <taxon>Archosauria</taxon>
        <taxon>Dinosauria</taxon>
        <taxon>Saurischia</taxon>
        <taxon>Theropoda</taxon>
        <taxon>Coelurosauria</taxon>
        <taxon>Aves</taxon>
        <taxon>Neognathae</taxon>
        <taxon>Galloanserae</taxon>
        <taxon>Anseriformes</taxon>
        <taxon>Anatidae</taxon>
        <taxon>Anatinae</taxon>
        <taxon>Anas</taxon>
    </lineage>
</organism>
<sequence length="606" mass="64986">MLQITSRLSEAISLGLCLDLAAGGRKTLVEMPRAKSMRHHQGIHTSSCGSESCPRATQRALPSTAVSVLSAKSQLKQKNRAVLFKPRHLLKGKHSPLGQMNKIRRLLARERRGDRGSASMAVGVWWLTCPGEALSCGRRMTGFSLQKQRVSPWDAAESDAVIAIASVFLEQDALPASAQLVLSNEPVLCDAAALHVFCRGVQLEEEDGERSGSGTCSALGGISAVPIPVPLLIPVWMRCVSVGTAVPRCSWGCRHKGPKHHSPSWHLIYPKLERPVLPLTVARYRATLLQDRDKGTMIQAGFYGNRGGPCLSSSCAACTRTLQLLDRRPSAGHRTRPQRQLPSTTSLGTGAGVGCAGEGKCWFISSLLCNILRRQHLYHKSWVFSAADGAMSCTAISSDLPTSCSVESLPFAAKSKGAMPPVCRLPPPSPRSSRGLSLCPSRCFPGNFEGGPHARRRCTHVLLTLPAPPRPPPPPRPHPAASTELAEGEGQRGSVSNSVAGTRELVRGRGCRVCFAVASSHSSDLADRSRGGFGAHGACRGGVKCIWQALKWCKGGVSCICIELSSPADHNEHLQQLTGDGQHGCARRVTELLVVYVCKEGYCRLT</sequence>
<reference evidence="3" key="1">
    <citation type="journal article" date="2013" name="Nat. Genet.">
        <title>The duck genome and transcriptome provide insight into an avian influenza virus reservoir species.</title>
        <authorList>
            <person name="Huang Y."/>
            <person name="Li Y."/>
            <person name="Burt D.W."/>
            <person name="Chen H."/>
            <person name="Zhang Y."/>
            <person name="Qian W."/>
            <person name="Kim H."/>
            <person name="Gan S."/>
            <person name="Zhao Y."/>
            <person name="Li J."/>
            <person name="Yi K."/>
            <person name="Feng H."/>
            <person name="Zhu P."/>
            <person name="Li B."/>
            <person name="Liu Q."/>
            <person name="Fairley S."/>
            <person name="Magor K.E."/>
            <person name="Du Z."/>
            <person name="Hu X."/>
            <person name="Goodman L."/>
            <person name="Tafer H."/>
            <person name="Vignal A."/>
            <person name="Lee T."/>
            <person name="Kim K.W."/>
            <person name="Sheng Z."/>
            <person name="An Y."/>
            <person name="Searle S."/>
            <person name="Herrero J."/>
            <person name="Groenen M.A."/>
            <person name="Crooijmans R.P."/>
            <person name="Faraut T."/>
            <person name="Cai Q."/>
            <person name="Webster R.G."/>
            <person name="Aldridge J.R."/>
            <person name="Warren W.C."/>
            <person name="Bartschat S."/>
            <person name="Kehr S."/>
            <person name="Marz M."/>
            <person name="Stadler P.F."/>
            <person name="Smith J."/>
            <person name="Kraus R.H."/>
            <person name="Zhao Y."/>
            <person name="Ren L."/>
            <person name="Fei J."/>
            <person name="Morisson M."/>
            <person name="Kaiser P."/>
            <person name="Griffin D.K."/>
            <person name="Rao M."/>
            <person name="Pitel F."/>
            <person name="Wang J."/>
            <person name="Li N."/>
        </authorList>
    </citation>
    <scope>NUCLEOTIDE SEQUENCE [LARGE SCALE GENOMIC DNA]</scope>
</reference>
<gene>
    <name evidence="2" type="ORF">Anapl_02215</name>
</gene>